<dbReference type="InterPro" id="IPR032389">
    <property type="entry name" value="GspB_C"/>
</dbReference>
<evidence type="ECO:0000259" key="3">
    <source>
        <dbReference type="Pfam" id="PF16537"/>
    </source>
</evidence>
<dbReference type="Proteomes" id="UP000000366">
    <property type="component" value="Chromosome"/>
</dbReference>
<reference evidence="4 5" key="1">
    <citation type="journal article" date="2007" name="J. Bacteriol.">
        <title>Whole-genome analysis of the methyl tert-butyl ether-degrading beta-proteobacterium Methylibium petroleiphilum PM1.</title>
        <authorList>
            <person name="Kane S.R."/>
            <person name="Chakicherla A.Y."/>
            <person name="Chain P.S.G."/>
            <person name="Schmidt R."/>
            <person name="Shin M.W."/>
            <person name="Legler T.C."/>
            <person name="Scow K.M."/>
            <person name="Larimer F.W."/>
            <person name="Lucas S.M."/>
            <person name="Richardson P.M."/>
            <person name="Hristova K.R."/>
        </authorList>
    </citation>
    <scope>NUCLEOTIDE SEQUENCE [LARGE SCALE GENOMIC DNA]</scope>
    <source>
        <strain evidence="5">ATCC BAA-1232 / LMG 22953 / PM1</strain>
    </source>
</reference>
<dbReference type="STRING" id="420662.Mpe_A1032"/>
<accession>A2SEK5</accession>
<keyword evidence="5" id="KW-1185">Reference proteome</keyword>
<dbReference type="GO" id="GO:0015627">
    <property type="term" value="C:type II protein secretion system complex"/>
    <property type="evidence" value="ECO:0007669"/>
    <property type="project" value="InterPro"/>
</dbReference>
<keyword evidence="2" id="KW-1133">Transmembrane helix</keyword>
<evidence type="ECO:0000313" key="5">
    <source>
        <dbReference type="Proteomes" id="UP000000366"/>
    </source>
</evidence>
<feature type="transmembrane region" description="Helical" evidence="2">
    <location>
        <begin position="48"/>
        <end position="68"/>
    </location>
</feature>
<keyword evidence="2" id="KW-0472">Membrane</keyword>
<evidence type="ECO:0000313" key="4">
    <source>
        <dbReference type="EMBL" id="ABM93994.1"/>
    </source>
</evidence>
<proteinExistence type="predicted"/>
<dbReference type="AlphaFoldDB" id="A2SEK5"/>
<dbReference type="EMBL" id="CP000555">
    <property type="protein sequence ID" value="ABM93994.1"/>
    <property type="molecule type" value="Genomic_DNA"/>
</dbReference>
<dbReference type="KEGG" id="mpt:Mpe_A1032"/>
<feature type="region of interest" description="Disordered" evidence="1">
    <location>
        <begin position="14"/>
        <end position="39"/>
    </location>
</feature>
<evidence type="ECO:0000256" key="1">
    <source>
        <dbReference type="SAM" id="MobiDB-lite"/>
    </source>
</evidence>
<keyword evidence="2" id="KW-0812">Transmembrane</keyword>
<dbReference type="eggNOG" id="ENOG5032S0S">
    <property type="taxonomic scope" value="Bacteria"/>
</dbReference>
<evidence type="ECO:0000256" key="2">
    <source>
        <dbReference type="SAM" id="Phobius"/>
    </source>
</evidence>
<name>A2SEK5_METPP</name>
<dbReference type="HOGENOM" id="CLU_084180_0_0_4"/>
<feature type="domain" description="Type II secretion system protein GspB C-terminal" evidence="3">
    <location>
        <begin position="193"/>
        <end position="250"/>
    </location>
</feature>
<sequence>MSYILEALRKADAERDRERGALPDLHAQPVPPDSAAMAAGSPSRPRPWLWIIVGASVGLIGPLLWLLLGRDTTKEAVVTPPPPVETAAPPVATAPAVAPAPEVAPAPPPPPAIPPAPTVPVPAPPPRAEAPAFAIAPPAPPAPVVRDVPATTRRAVPATAPAVAPAEKPAAPVAAEGRVHTVAELPDDIRRQLPAIAVGGSIYSAEAANRFLIINGQIFHEKDKLGPELVLEQIKLKAAVLRFKGYRYEITY</sequence>
<gene>
    <name evidence="4" type="primary">gspB</name>
    <name evidence="4" type="ordered locus">Mpe_A1032</name>
</gene>
<dbReference type="Pfam" id="PF16537">
    <property type="entry name" value="T2SSB"/>
    <property type="match status" value="1"/>
</dbReference>
<organism evidence="4 5">
    <name type="scientific">Methylibium petroleiphilum (strain ATCC BAA-1232 / LMG 22953 / PM1)</name>
    <dbReference type="NCBI Taxonomy" id="420662"/>
    <lineage>
        <taxon>Bacteria</taxon>
        <taxon>Pseudomonadati</taxon>
        <taxon>Pseudomonadota</taxon>
        <taxon>Betaproteobacteria</taxon>
        <taxon>Burkholderiales</taxon>
        <taxon>Sphaerotilaceae</taxon>
        <taxon>Methylibium</taxon>
    </lineage>
</organism>
<protein>
    <submittedName>
        <fullName evidence="4">General secretion pathway protein B</fullName>
    </submittedName>
</protein>
<dbReference type="RefSeq" id="WP_011828632.1">
    <property type="nucleotide sequence ID" value="NC_008825.1"/>
</dbReference>